<organism evidence="8 9">
    <name type="scientific">Rhododendron williamsianum</name>
    <dbReference type="NCBI Taxonomy" id="262921"/>
    <lineage>
        <taxon>Eukaryota</taxon>
        <taxon>Viridiplantae</taxon>
        <taxon>Streptophyta</taxon>
        <taxon>Embryophyta</taxon>
        <taxon>Tracheophyta</taxon>
        <taxon>Spermatophyta</taxon>
        <taxon>Magnoliopsida</taxon>
        <taxon>eudicotyledons</taxon>
        <taxon>Gunneridae</taxon>
        <taxon>Pentapetalae</taxon>
        <taxon>asterids</taxon>
        <taxon>Ericales</taxon>
        <taxon>Ericaceae</taxon>
        <taxon>Ericoideae</taxon>
        <taxon>Rhodoreae</taxon>
        <taxon>Rhododendron</taxon>
    </lineage>
</organism>
<dbReference type="EMBL" id="QEFC01002121">
    <property type="protein sequence ID" value="KAE9454372.1"/>
    <property type="molecule type" value="Genomic_DNA"/>
</dbReference>
<protein>
    <recommendedName>
        <fullName evidence="7">Tim44-like domain-containing protein</fullName>
    </recommendedName>
</protein>
<feature type="domain" description="Tim44-like" evidence="7">
    <location>
        <begin position="2"/>
        <end position="72"/>
    </location>
</feature>
<dbReference type="GO" id="GO:0051087">
    <property type="term" value="F:protein-folding chaperone binding"/>
    <property type="evidence" value="ECO:0007669"/>
    <property type="project" value="TreeGrafter"/>
</dbReference>
<dbReference type="InterPro" id="IPR032710">
    <property type="entry name" value="NTF2-like_dom_sf"/>
</dbReference>
<dbReference type="Proteomes" id="UP000428333">
    <property type="component" value="Linkage Group LG08"/>
</dbReference>
<dbReference type="PANTHER" id="PTHR10721:SF1">
    <property type="entry name" value="MITOCHONDRIAL IMPORT INNER MEMBRANE TRANSLOCASE SUBUNIT TIM44"/>
    <property type="match status" value="1"/>
</dbReference>
<feature type="non-terminal residue" evidence="8">
    <location>
        <position position="1"/>
    </location>
</feature>
<evidence type="ECO:0000313" key="9">
    <source>
        <dbReference type="Proteomes" id="UP000428333"/>
    </source>
</evidence>
<evidence type="ECO:0000256" key="4">
    <source>
        <dbReference type="ARBA" id="ARBA00022946"/>
    </source>
</evidence>
<evidence type="ECO:0000259" key="7">
    <source>
        <dbReference type="Pfam" id="PF04280"/>
    </source>
</evidence>
<gene>
    <name evidence="8" type="ORF">C3L33_13723</name>
</gene>
<dbReference type="OrthoDB" id="1727436at2759"/>
<reference evidence="8 9" key="1">
    <citation type="journal article" date="2019" name="Genome Biol. Evol.">
        <title>The Rhododendron genome and chromosomal organization provide insight into shared whole-genome duplications across the heath family (Ericaceae).</title>
        <authorList>
            <person name="Soza V.L."/>
            <person name="Lindsley D."/>
            <person name="Waalkes A."/>
            <person name="Ramage E."/>
            <person name="Patwardhan R.P."/>
            <person name="Burton J.N."/>
            <person name="Adey A."/>
            <person name="Kumar A."/>
            <person name="Qiu R."/>
            <person name="Shendure J."/>
            <person name="Hall B."/>
        </authorList>
    </citation>
    <scope>NUCLEOTIDE SEQUENCE [LARGE SCALE GENOMIC DNA]</scope>
    <source>
        <strain evidence="8">RSF 1966-606</strain>
    </source>
</reference>
<evidence type="ECO:0000256" key="3">
    <source>
        <dbReference type="ARBA" id="ARBA00022792"/>
    </source>
</evidence>
<evidence type="ECO:0000256" key="2">
    <source>
        <dbReference type="ARBA" id="ARBA00009597"/>
    </source>
</evidence>
<accession>A0A6A4LA72</accession>
<dbReference type="GO" id="GO:0005743">
    <property type="term" value="C:mitochondrial inner membrane"/>
    <property type="evidence" value="ECO:0007669"/>
    <property type="project" value="UniProtKB-SubCell"/>
</dbReference>
<dbReference type="AlphaFoldDB" id="A0A6A4LA72"/>
<dbReference type="InterPro" id="IPR007379">
    <property type="entry name" value="Tim44-like_dom"/>
</dbReference>
<dbReference type="PANTHER" id="PTHR10721">
    <property type="entry name" value="MITOCHONDRIAL IMPORT INNER MEMBRANE TRANSLOCASE SUBUNIT TIM44"/>
    <property type="match status" value="1"/>
</dbReference>
<dbReference type="GO" id="GO:0030150">
    <property type="term" value="P:protein import into mitochondrial matrix"/>
    <property type="evidence" value="ECO:0007669"/>
    <property type="project" value="TreeGrafter"/>
</dbReference>
<keyword evidence="5" id="KW-0496">Mitochondrion</keyword>
<comment type="caution">
    <text evidence="8">The sequence shown here is derived from an EMBL/GenBank/DDBJ whole genome shotgun (WGS) entry which is preliminary data.</text>
</comment>
<dbReference type="SUPFAM" id="SSF54427">
    <property type="entry name" value="NTF2-like"/>
    <property type="match status" value="1"/>
</dbReference>
<evidence type="ECO:0000256" key="6">
    <source>
        <dbReference type="ARBA" id="ARBA00023136"/>
    </source>
</evidence>
<evidence type="ECO:0000313" key="8">
    <source>
        <dbReference type="EMBL" id="KAE9454372.1"/>
    </source>
</evidence>
<keyword evidence="6" id="KW-0472">Membrane</keyword>
<evidence type="ECO:0000256" key="5">
    <source>
        <dbReference type="ARBA" id="ARBA00023128"/>
    </source>
</evidence>
<keyword evidence="3" id="KW-0999">Mitochondrion inner membrane</keyword>
<dbReference type="InterPro" id="IPR039544">
    <property type="entry name" value="Tim44-like"/>
</dbReference>
<keyword evidence="9" id="KW-1185">Reference proteome</keyword>
<comment type="subcellular location">
    <subcellularLocation>
        <location evidence="1">Mitochondrion inner membrane</location>
    </subcellularLocation>
</comment>
<dbReference type="Pfam" id="PF04280">
    <property type="entry name" value="Tim44"/>
    <property type="match status" value="1"/>
</dbReference>
<proteinExistence type="inferred from homology"/>
<dbReference type="Gene3D" id="3.10.450.240">
    <property type="match status" value="1"/>
</dbReference>
<name>A0A6A4LA72_9ERIC</name>
<sequence>EVVKPVLNAYFKGEDEFLKKNCSTKVIERCKAERKAFQSQGIFSDNKILRISDVELRETKMMGDTPIIIVAAGTIGTSAVNSSFLEPKDFIDGSTLNCHSSEPNRSIVYVIDLVQ</sequence>
<comment type="similarity">
    <text evidence="2">Belongs to the Tim44 family.</text>
</comment>
<evidence type="ECO:0000256" key="1">
    <source>
        <dbReference type="ARBA" id="ARBA00004273"/>
    </source>
</evidence>
<keyword evidence="4" id="KW-0809">Transit peptide</keyword>